<dbReference type="EMBL" id="KZ506681">
    <property type="protein sequence ID" value="PKU38681.1"/>
    <property type="molecule type" value="Genomic_DNA"/>
</dbReference>
<name>A0A2I0TY35_LIMLA</name>
<reference evidence="2" key="2">
    <citation type="submission" date="2017-12" db="EMBL/GenBank/DDBJ databases">
        <title>Genome sequence of the Bar-tailed Godwit (Limosa lapponica baueri).</title>
        <authorList>
            <person name="Lima N.C.B."/>
            <person name="Parody-Merino A.M."/>
            <person name="Battley P.F."/>
            <person name="Fidler A.E."/>
            <person name="Prosdocimi F."/>
        </authorList>
    </citation>
    <scope>NUCLEOTIDE SEQUENCE [LARGE SCALE GENOMIC DNA]</scope>
</reference>
<reference evidence="2" key="1">
    <citation type="submission" date="2017-11" db="EMBL/GenBank/DDBJ databases">
        <authorList>
            <person name="Lima N.C."/>
            <person name="Parody-Merino A.M."/>
            <person name="Battley P.F."/>
            <person name="Fidler A.E."/>
            <person name="Prosdocimi F."/>
        </authorList>
    </citation>
    <scope>NUCLEOTIDE SEQUENCE [LARGE SCALE GENOMIC DNA]</scope>
</reference>
<dbReference type="Proteomes" id="UP000233556">
    <property type="component" value="Unassembled WGS sequence"/>
</dbReference>
<dbReference type="AlphaFoldDB" id="A0A2I0TY35"/>
<proteinExistence type="predicted"/>
<accession>A0A2I0TY35</accession>
<organism evidence="1 2">
    <name type="scientific">Limosa lapponica baueri</name>
    <dbReference type="NCBI Taxonomy" id="1758121"/>
    <lineage>
        <taxon>Eukaryota</taxon>
        <taxon>Metazoa</taxon>
        <taxon>Chordata</taxon>
        <taxon>Craniata</taxon>
        <taxon>Vertebrata</taxon>
        <taxon>Euteleostomi</taxon>
        <taxon>Archelosauria</taxon>
        <taxon>Archosauria</taxon>
        <taxon>Dinosauria</taxon>
        <taxon>Saurischia</taxon>
        <taxon>Theropoda</taxon>
        <taxon>Coelurosauria</taxon>
        <taxon>Aves</taxon>
        <taxon>Neognathae</taxon>
        <taxon>Neoaves</taxon>
        <taxon>Charadriiformes</taxon>
        <taxon>Scolopacidae</taxon>
        <taxon>Limosa</taxon>
    </lineage>
</organism>
<evidence type="ECO:0000313" key="1">
    <source>
        <dbReference type="EMBL" id="PKU38681.1"/>
    </source>
</evidence>
<keyword evidence="2" id="KW-1185">Reference proteome</keyword>
<evidence type="ECO:0000313" key="2">
    <source>
        <dbReference type="Proteomes" id="UP000233556"/>
    </source>
</evidence>
<gene>
    <name evidence="1" type="ORF">llap_11017</name>
</gene>
<protein>
    <submittedName>
        <fullName evidence="1">Uncharacterized protein</fullName>
    </submittedName>
</protein>
<sequence length="95" mass="11102">MEFNKVEVLHLEQNDPVKLSRLNNRSAERESVCSGEHKIEYGSAVCFFEMMKPKHILGYINKSLASRENFRVTMMAMKIKRLEKGRVNAEKKEKN</sequence>